<evidence type="ECO:0000259" key="2">
    <source>
        <dbReference type="Pfam" id="PF13411"/>
    </source>
</evidence>
<dbReference type="GO" id="GO:0006355">
    <property type="term" value="P:regulation of DNA-templated transcription"/>
    <property type="evidence" value="ECO:0007669"/>
    <property type="project" value="InterPro"/>
</dbReference>
<dbReference type="RefSeq" id="WP_184403000.1">
    <property type="nucleotide sequence ID" value="NZ_JACHHJ010000001.1"/>
</dbReference>
<gene>
    <name evidence="3" type="ORF">HNR44_001025</name>
</gene>
<dbReference type="EMBL" id="JACHHJ010000001">
    <property type="protein sequence ID" value="MBB6449076.1"/>
    <property type="molecule type" value="Genomic_DNA"/>
</dbReference>
<organism evidence="3 4">
    <name type="scientific">Geomicrobium halophilum</name>
    <dbReference type="NCBI Taxonomy" id="549000"/>
    <lineage>
        <taxon>Bacteria</taxon>
        <taxon>Bacillati</taxon>
        <taxon>Bacillota</taxon>
        <taxon>Bacilli</taxon>
        <taxon>Bacillales</taxon>
        <taxon>Geomicrobium</taxon>
    </lineage>
</organism>
<comment type="caution">
    <text evidence="3">The sequence shown here is derived from an EMBL/GenBank/DDBJ whole genome shotgun (WGS) entry which is preliminary data.</text>
</comment>
<dbReference type="Proteomes" id="UP000568839">
    <property type="component" value="Unassembled WGS sequence"/>
</dbReference>
<proteinExistence type="predicted"/>
<dbReference type="InterPro" id="IPR000551">
    <property type="entry name" value="MerR-type_HTH_dom"/>
</dbReference>
<reference evidence="3 4" key="1">
    <citation type="submission" date="2020-08" db="EMBL/GenBank/DDBJ databases">
        <title>Genomic Encyclopedia of Type Strains, Phase IV (KMG-IV): sequencing the most valuable type-strain genomes for metagenomic binning, comparative biology and taxonomic classification.</title>
        <authorList>
            <person name="Goeker M."/>
        </authorList>
    </citation>
    <scope>NUCLEOTIDE SEQUENCE [LARGE SCALE GENOMIC DNA]</scope>
    <source>
        <strain evidence="3 4">DSM 21769</strain>
    </source>
</reference>
<sequence length="156" mass="18109">MTTLVKTKSVAETLRVAPKTIQTWVRKYKIPVQTNDRGHYLYDQMAIERLQTVKSTQMPDEIEESDDVKVATLEAEKRMDEILQRLDHLEKMIEKKADEVVSFQLLKHRQELDDVQRSITTIEDHLNELNDATDLTESVEETPKRGKLASMFSFSS</sequence>
<dbReference type="SUPFAM" id="SSF46955">
    <property type="entry name" value="Putative DNA-binding domain"/>
    <property type="match status" value="1"/>
</dbReference>
<dbReference type="Gene3D" id="1.10.1660.10">
    <property type="match status" value="1"/>
</dbReference>
<dbReference type="InterPro" id="IPR009061">
    <property type="entry name" value="DNA-bd_dom_put_sf"/>
</dbReference>
<protein>
    <submittedName>
        <fullName evidence="3">Chromosome-anchoring protein RacA</fullName>
    </submittedName>
</protein>
<keyword evidence="1" id="KW-0175">Coiled coil</keyword>
<dbReference type="Pfam" id="PF13411">
    <property type="entry name" value="MerR_1"/>
    <property type="match status" value="1"/>
</dbReference>
<name>A0A841PPF0_9BACL</name>
<evidence type="ECO:0000256" key="1">
    <source>
        <dbReference type="SAM" id="Coils"/>
    </source>
</evidence>
<keyword evidence="4" id="KW-1185">Reference proteome</keyword>
<accession>A0A841PPF0</accession>
<dbReference type="GO" id="GO:0003677">
    <property type="term" value="F:DNA binding"/>
    <property type="evidence" value="ECO:0007669"/>
    <property type="project" value="InterPro"/>
</dbReference>
<evidence type="ECO:0000313" key="4">
    <source>
        <dbReference type="Proteomes" id="UP000568839"/>
    </source>
</evidence>
<evidence type="ECO:0000313" key="3">
    <source>
        <dbReference type="EMBL" id="MBB6449076.1"/>
    </source>
</evidence>
<feature type="domain" description="HTH merR-type" evidence="2">
    <location>
        <begin position="7"/>
        <end position="54"/>
    </location>
</feature>
<dbReference type="AlphaFoldDB" id="A0A841PPF0"/>
<feature type="coiled-coil region" evidence="1">
    <location>
        <begin position="72"/>
        <end position="142"/>
    </location>
</feature>